<feature type="transmembrane region" description="Helical" evidence="1">
    <location>
        <begin position="47"/>
        <end position="69"/>
    </location>
</feature>
<evidence type="ECO:0000256" key="1">
    <source>
        <dbReference type="SAM" id="Phobius"/>
    </source>
</evidence>
<feature type="transmembrane region" description="Helical" evidence="1">
    <location>
        <begin position="141"/>
        <end position="159"/>
    </location>
</feature>
<name>A0A9X3IZF0_9BACT</name>
<dbReference type="AlphaFoldDB" id="A0A9X3IZF0"/>
<dbReference type="RefSeq" id="WP_267770544.1">
    <property type="nucleotide sequence ID" value="NZ_JAPNKE010000002.1"/>
</dbReference>
<protein>
    <submittedName>
        <fullName evidence="2">Uncharacterized protein</fullName>
    </submittedName>
</protein>
<gene>
    <name evidence="2" type="ORF">OV079_20560</name>
</gene>
<feature type="transmembrane region" description="Helical" evidence="1">
    <location>
        <begin position="165"/>
        <end position="183"/>
    </location>
</feature>
<keyword evidence="1" id="KW-0472">Membrane</keyword>
<feature type="transmembrane region" description="Helical" evidence="1">
    <location>
        <begin position="106"/>
        <end position="125"/>
    </location>
</feature>
<comment type="caution">
    <text evidence="2">The sequence shown here is derived from an EMBL/GenBank/DDBJ whole genome shotgun (WGS) entry which is preliminary data.</text>
</comment>
<proteinExistence type="predicted"/>
<organism evidence="2 3">
    <name type="scientific">Nannocystis pusilla</name>
    <dbReference type="NCBI Taxonomy" id="889268"/>
    <lineage>
        <taxon>Bacteria</taxon>
        <taxon>Pseudomonadati</taxon>
        <taxon>Myxococcota</taxon>
        <taxon>Polyangia</taxon>
        <taxon>Nannocystales</taxon>
        <taxon>Nannocystaceae</taxon>
        <taxon>Nannocystis</taxon>
    </lineage>
</organism>
<accession>A0A9X3IZF0</accession>
<feature type="transmembrane region" description="Helical" evidence="1">
    <location>
        <begin position="81"/>
        <end position="100"/>
    </location>
</feature>
<evidence type="ECO:0000313" key="2">
    <source>
        <dbReference type="EMBL" id="MCY1007903.1"/>
    </source>
</evidence>
<keyword evidence="3" id="KW-1185">Reference proteome</keyword>
<sequence>MVEPGSPVLPRHSAALGLTLFAAIALPIVGDASVLDWLLAIGARDPIAALFGLFIFGAPFLFGLAVAIASVLHDRGRAAQVIQVPLSIIHAVLVLHAGALLQAPDIPLRLSFIGFTAVACIYYLYAKAEAEAADRPLGPRWLTRWGGVVLTGATFWLHFQTFGHRPFGLAVHVTLVAAFLLAATTPRERAGE</sequence>
<reference evidence="2" key="1">
    <citation type="submission" date="2022-11" db="EMBL/GenBank/DDBJ databases">
        <title>Minimal conservation of predation-associated metabolite biosynthetic gene clusters underscores biosynthetic potential of Myxococcota including descriptions for ten novel species: Archangium lansinium sp. nov., Myxococcus landrumus sp. nov., Nannocystis bai.</title>
        <authorList>
            <person name="Ahearne A."/>
            <person name="Stevens C."/>
            <person name="Phillips K."/>
        </authorList>
    </citation>
    <scope>NUCLEOTIDE SEQUENCE</scope>
    <source>
        <strain evidence="2">Na p29</strain>
    </source>
</reference>
<evidence type="ECO:0000313" key="3">
    <source>
        <dbReference type="Proteomes" id="UP001150924"/>
    </source>
</evidence>
<keyword evidence="1" id="KW-1133">Transmembrane helix</keyword>
<keyword evidence="1" id="KW-0812">Transmembrane</keyword>
<dbReference type="EMBL" id="JAPNKE010000002">
    <property type="protein sequence ID" value="MCY1007903.1"/>
    <property type="molecule type" value="Genomic_DNA"/>
</dbReference>
<feature type="transmembrane region" description="Helical" evidence="1">
    <location>
        <begin position="12"/>
        <end position="35"/>
    </location>
</feature>
<dbReference type="Proteomes" id="UP001150924">
    <property type="component" value="Unassembled WGS sequence"/>
</dbReference>